<dbReference type="InterPro" id="IPR048366">
    <property type="entry name" value="TNP-like_GBD"/>
</dbReference>
<feature type="domain" description="Transposable element P transposase-like RNase H" evidence="3">
    <location>
        <begin position="455"/>
        <end position="607"/>
    </location>
</feature>
<feature type="compositionally biased region" description="Basic and acidic residues" evidence="2">
    <location>
        <begin position="917"/>
        <end position="928"/>
    </location>
</feature>
<dbReference type="Pfam" id="PF21787">
    <property type="entry name" value="TNP-like_RNaseH_N"/>
    <property type="match status" value="1"/>
</dbReference>
<evidence type="ECO:0000259" key="3">
    <source>
        <dbReference type="Pfam" id="PF21787"/>
    </source>
</evidence>
<evidence type="ECO:0000259" key="4">
    <source>
        <dbReference type="Pfam" id="PF21788"/>
    </source>
</evidence>
<reference evidence="5" key="2">
    <citation type="journal article" date="2023" name="BMC Genomics">
        <title>Pest status, molecular evolution, and epigenetic factors derived from the genome assembly of Frankliniella fusca, a thysanopteran phytovirus vector.</title>
        <authorList>
            <person name="Catto M.A."/>
            <person name="Labadie P.E."/>
            <person name="Jacobson A.L."/>
            <person name="Kennedy G.G."/>
            <person name="Srinivasan R."/>
            <person name="Hunt B.G."/>
        </authorList>
    </citation>
    <scope>NUCLEOTIDE SEQUENCE</scope>
    <source>
        <strain evidence="5">PL_HMW_Pooled</strain>
    </source>
</reference>
<feature type="compositionally biased region" description="Polar residues" evidence="2">
    <location>
        <begin position="901"/>
        <end position="911"/>
    </location>
</feature>
<proteinExistence type="predicted"/>
<accession>A0AAE1LKB4</accession>
<feature type="compositionally biased region" description="Basic and acidic residues" evidence="2">
    <location>
        <begin position="26"/>
        <end position="45"/>
    </location>
</feature>
<dbReference type="Pfam" id="PF21788">
    <property type="entry name" value="TNP-like_GBD"/>
    <property type="match status" value="1"/>
</dbReference>
<organism evidence="5 6">
    <name type="scientific">Frankliniella fusca</name>
    <dbReference type="NCBI Taxonomy" id="407009"/>
    <lineage>
        <taxon>Eukaryota</taxon>
        <taxon>Metazoa</taxon>
        <taxon>Ecdysozoa</taxon>
        <taxon>Arthropoda</taxon>
        <taxon>Hexapoda</taxon>
        <taxon>Insecta</taxon>
        <taxon>Pterygota</taxon>
        <taxon>Neoptera</taxon>
        <taxon>Paraneoptera</taxon>
        <taxon>Thysanoptera</taxon>
        <taxon>Terebrantia</taxon>
        <taxon>Thripoidea</taxon>
        <taxon>Thripidae</taxon>
        <taxon>Frankliniella</taxon>
    </lineage>
</organism>
<feature type="region of interest" description="Disordered" evidence="2">
    <location>
        <begin position="901"/>
        <end position="939"/>
    </location>
</feature>
<dbReference type="EMBL" id="JAHWGI010001048">
    <property type="protein sequence ID" value="KAK3921739.1"/>
    <property type="molecule type" value="Genomic_DNA"/>
</dbReference>
<evidence type="ECO:0000256" key="2">
    <source>
        <dbReference type="SAM" id="MobiDB-lite"/>
    </source>
</evidence>
<dbReference type="InterPro" id="IPR048365">
    <property type="entry name" value="TNP-like_RNaseH_N"/>
</dbReference>
<comment type="caution">
    <text evidence="5">The sequence shown here is derived from an EMBL/GenBank/DDBJ whole genome shotgun (WGS) entry which is preliminary data.</text>
</comment>
<gene>
    <name evidence="5" type="ORF">KUF71_010924</name>
</gene>
<evidence type="ECO:0000313" key="5">
    <source>
        <dbReference type="EMBL" id="KAK3921739.1"/>
    </source>
</evidence>
<evidence type="ECO:0000313" key="6">
    <source>
        <dbReference type="Proteomes" id="UP001219518"/>
    </source>
</evidence>
<evidence type="ECO:0000256" key="1">
    <source>
        <dbReference type="SAM" id="Coils"/>
    </source>
</evidence>
<name>A0AAE1LKB4_9NEOP</name>
<protein>
    <submittedName>
        <fullName evidence="5">Transposable element P transposase</fullName>
    </submittedName>
</protein>
<keyword evidence="1" id="KW-0175">Coiled coil</keyword>
<sequence>MEKPQYLFKTIMPKKARNLLTKRKNARDAFNRNRAAERRGQHHESDDDDEQEQFYDAVPFQIHQSTQAAPLVQDQNIQLDPFELGVFNNAGTQSSHCQADKNIQLDPFELGVFSNAGTQTTSHCQVDQHVLSSLETLNVSLRASLCPVWTTSCTKEQLQIIMIENVSGSLTIKRGLMFTATDFCITIHGRQLLNSHALICSLQQQKEDELERRKINDISGTNLIFNCEQIKDVVEKVQNMKVCDGITNYTELWSQGVFSLRGSVDNVYSAAPVYRTKACHLLLSRGEKDTCLACRTEQTNMVREQNKREKRALLVKDSSSRNIKYMQRHELEAALRDARQEDSKHRRQIKSLRNRIDSLIEKEGTQVSRGWSDEFMNVNKKNFDKMTDLQKMFWDQQLKAASLKNKSSMKWHPMMIRLAINFETHSNPEKIRATECIFLPSKRTLFDYTHYITAQDGCQKEILDDFKQQLDENCKEDHEMFCSLMFDEMHVRSNLVYSKSRQELVGYANLDSLEQEFRNLEAEWTGIPTKPPPLAQKVLVFMIRNITPNKEKAQMKGVVAIYSVASSMSAASLFTRLWDVIYCLEGANIPIISIVCDGASTNRSCLKMHPRYKRSIMEIDFDDDDDDVYEDENDVVFCTTNLASSDLRPLYFIIDPPHLLKTIRNAFANSFSHKKSRHLWNQELISWKLITEYYDRIKTSKLRKSTITSAHVRLTSFSVMKVSYAAQVMSNTLSKAIREEGDKAKEEKKEYPPYQAATTFMKKTNDLFDSMNGHNITSGSRYRNDNLKPYSSKSDPRFKEVMLNYLQYLEDWKQNVMTRQGNYSKEQRAKMMLPHQTMSALRITIFGMKGAIKYLLNKGATEICARRFCQDPLEQAFSIFRAKGGSNNSLDVQQVQQARVKQHAQGQTGFATASKKGNTEVEERKIEIDNTPLPKRKRK</sequence>
<reference evidence="5" key="1">
    <citation type="submission" date="2021-07" db="EMBL/GenBank/DDBJ databases">
        <authorList>
            <person name="Catto M.A."/>
            <person name="Jacobson A."/>
            <person name="Kennedy G."/>
            <person name="Labadie P."/>
            <person name="Hunt B.G."/>
            <person name="Srinivasan R."/>
        </authorList>
    </citation>
    <scope>NUCLEOTIDE SEQUENCE</scope>
    <source>
        <strain evidence="5">PL_HMW_Pooled</strain>
        <tissue evidence="5">Head</tissue>
    </source>
</reference>
<feature type="domain" description="Transposable element P transposase-like GTP-binding insertion" evidence="4">
    <location>
        <begin position="658"/>
        <end position="778"/>
    </location>
</feature>
<keyword evidence="6" id="KW-1185">Reference proteome</keyword>
<feature type="coiled-coil region" evidence="1">
    <location>
        <begin position="328"/>
        <end position="362"/>
    </location>
</feature>
<dbReference type="AlphaFoldDB" id="A0AAE1LKB4"/>
<feature type="region of interest" description="Disordered" evidence="2">
    <location>
        <begin position="18"/>
        <end position="51"/>
    </location>
</feature>
<dbReference type="Proteomes" id="UP001219518">
    <property type="component" value="Unassembled WGS sequence"/>
</dbReference>